<reference evidence="1 2" key="1">
    <citation type="journal article" date="2018" name="Sci. Rep.">
        <title>Genomic signatures of local adaptation to the degree of environmental predictability in rotifers.</title>
        <authorList>
            <person name="Franch-Gras L."/>
            <person name="Hahn C."/>
            <person name="Garcia-Roger E.M."/>
            <person name="Carmona M.J."/>
            <person name="Serra M."/>
            <person name="Gomez A."/>
        </authorList>
    </citation>
    <scope>NUCLEOTIDE SEQUENCE [LARGE SCALE GENOMIC DNA]</scope>
    <source>
        <strain evidence="1">HYR1</strain>
    </source>
</reference>
<organism evidence="1 2">
    <name type="scientific">Brachionus plicatilis</name>
    <name type="common">Marine rotifer</name>
    <name type="synonym">Brachionus muelleri</name>
    <dbReference type="NCBI Taxonomy" id="10195"/>
    <lineage>
        <taxon>Eukaryota</taxon>
        <taxon>Metazoa</taxon>
        <taxon>Spiralia</taxon>
        <taxon>Gnathifera</taxon>
        <taxon>Rotifera</taxon>
        <taxon>Eurotatoria</taxon>
        <taxon>Monogononta</taxon>
        <taxon>Pseudotrocha</taxon>
        <taxon>Ploima</taxon>
        <taxon>Brachionidae</taxon>
        <taxon>Brachionus</taxon>
    </lineage>
</organism>
<protein>
    <submittedName>
        <fullName evidence="1">Uncharacterized protein</fullName>
    </submittedName>
</protein>
<accession>A0A3M7SCC1</accession>
<dbReference type="EMBL" id="REGN01001644">
    <property type="protein sequence ID" value="RNA33422.1"/>
    <property type="molecule type" value="Genomic_DNA"/>
</dbReference>
<dbReference type="Proteomes" id="UP000276133">
    <property type="component" value="Unassembled WGS sequence"/>
</dbReference>
<keyword evidence="2" id="KW-1185">Reference proteome</keyword>
<gene>
    <name evidence="1" type="ORF">BpHYR1_048514</name>
</gene>
<evidence type="ECO:0000313" key="2">
    <source>
        <dbReference type="Proteomes" id="UP000276133"/>
    </source>
</evidence>
<name>A0A3M7SCC1_BRAPC</name>
<proteinExistence type="predicted"/>
<dbReference type="AlphaFoldDB" id="A0A3M7SCC1"/>
<sequence>MEKILNCMYKNPRNYFFPLIANFSIQTLSRFNMKLCTTNFFKSIDIIIDIIKESSRKIKVITIKIE</sequence>
<comment type="caution">
    <text evidence="1">The sequence shown here is derived from an EMBL/GenBank/DDBJ whole genome shotgun (WGS) entry which is preliminary data.</text>
</comment>
<evidence type="ECO:0000313" key="1">
    <source>
        <dbReference type="EMBL" id="RNA33422.1"/>
    </source>
</evidence>